<evidence type="ECO:0000256" key="3">
    <source>
        <dbReference type="ARBA" id="ARBA00022808"/>
    </source>
</evidence>
<evidence type="ECO:0000256" key="7">
    <source>
        <dbReference type="RuleBase" id="RU003954"/>
    </source>
</evidence>
<evidence type="ECO:0000256" key="6">
    <source>
        <dbReference type="HAMAP-Rule" id="MF_00229"/>
    </source>
</evidence>
<dbReference type="NCBIfam" id="NF006871">
    <property type="entry name" value="PRK09367.1"/>
    <property type="match status" value="1"/>
</dbReference>
<accession>A0AA35CP06</accession>
<dbReference type="HAMAP" id="MF_00229">
    <property type="entry name" value="His_ammonia_lyase"/>
    <property type="match status" value="1"/>
</dbReference>
<dbReference type="InterPro" id="IPR022313">
    <property type="entry name" value="Phe/His_NH3-lyase_AS"/>
</dbReference>
<dbReference type="InterPro" id="IPR005921">
    <property type="entry name" value="HutH"/>
</dbReference>
<gene>
    <name evidence="10" type="primary">hutH2</name>
    <name evidence="6" type="synonym">hutH</name>
    <name evidence="10" type="ORF">caldi_31430</name>
</gene>
<evidence type="ECO:0000313" key="11">
    <source>
        <dbReference type="Proteomes" id="UP001163687"/>
    </source>
</evidence>
<reference evidence="10" key="1">
    <citation type="submission" date="2022-03" db="EMBL/GenBank/DDBJ databases">
        <title>Complete genome sequence of Caldinitratiruptor microaerophilus.</title>
        <authorList>
            <person name="Mukaiyama R."/>
            <person name="Nishiyama T."/>
            <person name="Ueda K."/>
        </authorList>
    </citation>
    <scope>NUCLEOTIDE SEQUENCE</scope>
    <source>
        <strain evidence="10">JCM 16183</strain>
    </source>
</reference>
<dbReference type="KEGG" id="cmic:caldi_31430"/>
<proteinExistence type="inferred from homology"/>
<evidence type="ECO:0000256" key="8">
    <source>
        <dbReference type="RuleBase" id="RU004479"/>
    </source>
</evidence>
<protein>
    <recommendedName>
        <fullName evidence="2 6">Histidine ammonia-lyase</fullName>
        <shortName evidence="6">Histidase</shortName>
        <ecNumber evidence="2 6">4.3.1.3</ecNumber>
    </recommendedName>
</protein>
<dbReference type="PANTHER" id="PTHR10362">
    <property type="entry name" value="HISTIDINE AMMONIA-LYASE"/>
    <property type="match status" value="1"/>
</dbReference>
<keyword evidence="4 6" id="KW-0456">Lyase</keyword>
<sequence>MDVIPVGRPIGLAEVVAVAGGRAQARLAPEARARVEAARALVQRLLARRQPVYGVTTGFGKFSDVPISPEEVARLQHNLLVSHAAGVGEPLDDAAVRAAMLLRAQALAQGHSGVRPAVVDLLLEMLNRGVHPVVPSQGSLGASGDLAPLAHLALVLVGEGEARYRGERLPGREALARAGLRPLTLEAKEGLALINGTQIMTGIGALALAGALDLLKVADVAAALTAEALGAIPTAWDPRIQELRGHPGQAAAAANLRRLTQGSALLTAPGEVRVQDAYTLRCIPQVHGASRTAIDHVAQVVGWELNAVTDNPLLFPDEGEVLSGGNFHGQPVALAMDYLGIAVAELASMSERRVERLLNPTLSGLPAFLTRAGGLNSGLMILQYTAAALVSENKVLAHPASVDSIPSSANQEDHVSMGTIAARKARRIVEHARHVLAIELVCAAQAVEFHDPRGLGAGTRAAYRAVRERIPPLAEDRLQHADIARAVELIESGALLSAVEGAVGPLE</sequence>
<keyword evidence="11" id="KW-1185">Reference proteome</keyword>
<comment type="subcellular location">
    <subcellularLocation>
        <location evidence="6 9">Cytoplasm</location>
    </subcellularLocation>
</comment>
<evidence type="ECO:0000256" key="9">
    <source>
        <dbReference type="RuleBase" id="RU004480"/>
    </source>
</evidence>
<comment type="PTM">
    <text evidence="6">Contains an active site 4-methylidene-imidazol-5-one (MIO), which is formed autocatalytically by cyclization and dehydration of residues Ala-Ser-Gly.</text>
</comment>
<dbReference type="EMBL" id="AP025628">
    <property type="protein sequence ID" value="BDG62053.1"/>
    <property type="molecule type" value="Genomic_DNA"/>
</dbReference>
<feature type="cross-link" description="5-imidazolinone (Ala-Gly)" evidence="6">
    <location>
        <begin position="142"/>
        <end position="144"/>
    </location>
</feature>
<evidence type="ECO:0000256" key="2">
    <source>
        <dbReference type="ARBA" id="ARBA00012994"/>
    </source>
</evidence>
<evidence type="ECO:0000313" key="10">
    <source>
        <dbReference type="EMBL" id="BDG62053.1"/>
    </source>
</evidence>
<dbReference type="NCBIfam" id="TIGR01225">
    <property type="entry name" value="hutH"/>
    <property type="match status" value="1"/>
</dbReference>
<comment type="pathway">
    <text evidence="1 6 8">Amino-acid degradation; L-histidine degradation into L-glutamate; N-formimidoyl-L-glutamate from L-histidine: step 1/3.</text>
</comment>
<evidence type="ECO:0000256" key="1">
    <source>
        <dbReference type="ARBA" id="ARBA00005113"/>
    </source>
</evidence>
<comment type="catalytic activity">
    <reaction evidence="5 6 8">
        <text>L-histidine = trans-urocanate + NH4(+)</text>
        <dbReference type="Rhea" id="RHEA:21232"/>
        <dbReference type="ChEBI" id="CHEBI:17771"/>
        <dbReference type="ChEBI" id="CHEBI:28938"/>
        <dbReference type="ChEBI" id="CHEBI:57595"/>
        <dbReference type="EC" id="4.3.1.3"/>
    </reaction>
</comment>
<organism evidence="10 11">
    <name type="scientific">Caldinitratiruptor microaerophilus</name>
    <dbReference type="NCBI Taxonomy" id="671077"/>
    <lineage>
        <taxon>Bacteria</taxon>
        <taxon>Bacillati</taxon>
        <taxon>Bacillota</taxon>
        <taxon>Clostridia</taxon>
        <taxon>Eubacteriales</taxon>
        <taxon>Symbiobacteriaceae</taxon>
        <taxon>Caldinitratiruptor</taxon>
    </lineage>
</organism>
<dbReference type="FunFam" id="1.10.275.10:FF:000005">
    <property type="entry name" value="Histidine ammonia-lyase"/>
    <property type="match status" value="1"/>
</dbReference>
<feature type="modified residue" description="2,3-didehydroalanine (Ser)" evidence="6">
    <location>
        <position position="143"/>
    </location>
</feature>
<dbReference type="GO" id="GO:0005737">
    <property type="term" value="C:cytoplasm"/>
    <property type="evidence" value="ECO:0007669"/>
    <property type="project" value="UniProtKB-SubCell"/>
</dbReference>
<dbReference type="EC" id="4.3.1.3" evidence="2 6"/>
<dbReference type="InterPro" id="IPR001106">
    <property type="entry name" value="Aromatic_Lyase"/>
</dbReference>
<dbReference type="Gene3D" id="1.10.275.10">
    <property type="entry name" value="Fumarase/aspartase (N-terminal domain)"/>
    <property type="match status" value="1"/>
</dbReference>
<dbReference type="CDD" id="cd00332">
    <property type="entry name" value="PAL-HAL"/>
    <property type="match status" value="1"/>
</dbReference>
<dbReference type="AlphaFoldDB" id="A0AA35CP06"/>
<dbReference type="SUPFAM" id="SSF48557">
    <property type="entry name" value="L-aspartase-like"/>
    <property type="match status" value="1"/>
</dbReference>
<dbReference type="InterPro" id="IPR008948">
    <property type="entry name" value="L-Aspartase-like"/>
</dbReference>
<dbReference type="Pfam" id="PF00221">
    <property type="entry name" value="Lyase_aromatic"/>
    <property type="match status" value="1"/>
</dbReference>
<dbReference type="FunFam" id="1.20.200.10:FF:000003">
    <property type="entry name" value="Histidine ammonia-lyase"/>
    <property type="match status" value="1"/>
</dbReference>
<evidence type="ECO:0000256" key="4">
    <source>
        <dbReference type="ARBA" id="ARBA00023239"/>
    </source>
</evidence>
<name>A0AA35CP06_9FIRM</name>
<dbReference type="GO" id="GO:0006548">
    <property type="term" value="P:L-histidine catabolic process"/>
    <property type="evidence" value="ECO:0007669"/>
    <property type="project" value="UniProtKB-UniRule"/>
</dbReference>
<dbReference type="InterPro" id="IPR024083">
    <property type="entry name" value="Fumarase/histidase_N"/>
</dbReference>
<dbReference type="Proteomes" id="UP001163687">
    <property type="component" value="Chromosome"/>
</dbReference>
<dbReference type="Gene3D" id="1.20.200.10">
    <property type="entry name" value="Fumarase/aspartase (Central domain)"/>
    <property type="match status" value="1"/>
</dbReference>
<keyword evidence="6" id="KW-0963">Cytoplasm</keyword>
<dbReference type="PROSITE" id="PS00488">
    <property type="entry name" value="PAL_HISTIDASE"/>
    <property type="match status" value="1"/>
</dbReference>
<evidence type="ECO:0000256" key="5">
    <source>
        <dbReference type="ARBA" id="ARBA00049269"/>
    </source>
</evidence>
<dbReference type="GO" id="GO:0004397">
    <property type="term" value="F:histidine ammonia-lyase activity"/>
    <property type="evidence" value="ECO:0007669"/>
    <property type="project" value="UniProtKB-UniRule"/>
</dbReference>
<comment type="similarity">
    <text evidence="6 7">Belongs to the PAL/histidase family.</text>
</comment>
<keyword evidence="3 6" id="KW-0369">Histidine metabolism</keyword>